<organism evidence="1">
    <name type="scientific">marine metagenome</name>
    <dbReference type="NCBI Taxonomy" id="408172"/>
    <lineage>
        <taxon>unclassified sequences</taxon>
        <taxon>metagenomes</taxon>
        <taxon>ecological metagenomes</taxon>
    </lineage>
</organism>
<evidence type="ECO:0000313" key="1">
    <source>
        <dbReference type="EMBL" id="SVE31633.1"/>
    </source>
</evidence>
<gene>
    <name evidence="1" type="ORF">METZ01_LOCUS484487</name>
</gene>
<name>A0A383CHU6_9ZZZZ</name>
<protein>
    <submittedName>
        <fullName evidence="1">Uncharacterized protein</fullName>
    </submittedName>
</protein>
<sequence>MQAIGDAVDVIEVADDLCRVMDRRIVPANLPQAGYVGLCHICWRESKFDGVIQQGLGGFV</sequence>
<accession>A0A383CHU6</accession>
<reference evidence="1" key="1">
    <citation type="submission" date="2018-05" db="EMBL/GenBank/DDBJ databases">
        <authorList>
            <person name="Lanie J.A."/>
            <person name="Ng W.-L."/>
            <person name="Kazmierczak K.M."/>
            <person name="Andrzejewski T.M."/>
            <person name="Davidsen T.M."/>
            <person name="Wayne K.J."/>
            <person name="Tettelin H."/>
            <person name="Glass J.I."/>
            <person name="Rusch D."/>
            <person name="Podicherti R."/>
            <person name="Tsui H.-C.T."/>
            <person name="Winkler M.E."/>
        </authorList>
    </citation>
    <scope>NUCLEOTIDE SEQUENCE</scope>
</reference>
<proteinExistence type="predicted"/>
<dbReference type="EMBL" id="UINC01208871">
    <property type="protein sequence ID" value="SVE31633.1"/>
    <property type="molecule type" value="Genomic_DNA"/>
</dbReference>
<dbReference type="AlphaFoldDB" id="A0A383CHU6"/>